<evidence type="ECO:0000313" key="1">
    <source>
        <dbReference type="EMBL" id="VDC18079.1"/>
    </source>
</evidence>
<sequence>MGRRREYISNLTMSRDTLYRVRRAQYEIRMQGFTNVSEGKLITALGAYSTVLSLAFMLPTPVTLAAGVISAISGAGNERATIIAVCKNGEDYLQELLYFLDDHPQYDSIRADLPFLEFIDEKFRIVHGKGVLTAVHAKNGWISQ</sequence>
<organism evidence="1 2">
    <name type="scientific">Filibacter tadaridae</name>
    <dbReference type="NCBI Taxonomy" id="2483811"/>
    <lineage>
        <taxon>Bacteria</taxon>
        <taxon>Bacillati</taxon>
        <taxon>Bacillota</taxon>
        <taxon>Bacilli</taxon>
        <taxon>Bacillales</taxon>
        <taxon>Caryophanaceae</taxon>
        <taxon>Filibacter</taxon>
    </lineage>
</organism>
<keyword evidence="2" id="KW-1185">Reference proteome</keyword>
<dbReference type="RefSeq" id="WP_124068481.1">
    <property type="nucleotide sequence ID" value="NZ_CBCRXF010000030.1"/>
</dbReference>
<dbReference type="AlphaFoldDB" id="A0A3P5WSY0"/>
<evidence type="ECO:0000313" key="2">
    <source>
        <dbReference type="Proteomes" id="UP000270468"/>
    </source>
</evidence>
<name>A0A3P5WSY0_9BACL</name>
<reference evidence="1 2" key="1">
    <citation type="submission" date="2018-11" db="EMBL/GenBank/DDBJ databases">
        <authorList>
            <person name="Criscuolo A."/>
        </authorList>
    </citation>
    <scope>NUCLEOTIDE SEQUENCE [LARGE SCALE GENOMIC DNA]</scope>
    <source>
        <strain evidence="1">ATB-66</strain>
    </source>
</reference>
<accession>A0A3P5WSY0</accession>
<protein>
    <submittedName>
        <fullName evidence="1">Uncharacterized protein</fullName>
    </submittedName>
</protein>
<dbReference type="OrthoDB" id="1952761at2"/>
<gene>
    <name evidence="1" type="ORF">FILTAD_00019</name>
</gene>
<dbReference type="EMBL" id="UXAV01000008">
    <property type="protein sequence ID" value="VDC18079.1"/>
    <property type="molecule type" value="Genomic_DNA"/>
</dbReference>
<dbReference type="Proteomes" id="UP000270468">
    <property type="component" value="Unassembled WGS sequence"/>
</dbReference>
<proteinExistence type="predicted"/>